<accession>A0A9D2WQ31</accession>
<proteinExistence type="predicted"/>
<dbReference type="OrthoDB" id="9554520at2"/>
<protein>
    <submittedName>
        <fullName evidence="1">Uncharacterized protein</fullName>
    </submittedName>
</protein>
<dbReference type="Proteomes" id="UP000798488">
    <property type="component" value="Unassembled WGS sequence"/>
</dbReference>
<evidence type="ECO:0000313" key="2">
    <source>
        <dbReference type="Proteomes" id="UP000798488"/>
    </source>
</evidence>
<sequence length="89" mass="10049">MRSCAKLNLDAENSASQAQIGERIGWSREQVKDYATVLNKICADVLDLAKKYQVGRAPKNGANAPNHDFTEGWFRASGLYELHEYPHRQ</sequence>
<gene>
    <name evidence="1" type="ORF">SPSYN_02011</name>
</gene>
<keyword evidence="2" id="KW-1185">Reference proteome</keyword>
<name>A0A9D2WQ31_9FIRM</name>
<reference evidence="1" key="1">
    <citation type="submission" date="2016-02" db="EMBL/GenBank/DDBJ databases">
        <title>Draft Genome Sequence of Sporotomaculum syntrophicum Strain FB, a Syntrophic Benzoate Degrader.</title>
        <authorList>
            <person name="Nobu M.K."/>
            <person name="Narihiro T."/>
            <person name="Qiu Y.-L."/>
            <person name="Ohashi A."/>
            <person name="Liu W.-T."/>
            <person name="Yuji S."/>
        </authorList>
    </citation>
    <scope>NUCLEOTIDE SEQUENCE</scope>
    <source>
        <strain evidence="1">FB</strain>
    </source>
</reference>
<dbReference type="AlphaFoldDB" id="A0A9D2WQ31"/>
<dbReference type="EMBL" id="LSRS01000004">
    <property type="protein sequence ID" value="KAF1084841.1"/>
    <property type="molecule type" value="Genomic_DNA"/>
</dbReference>
<dbReference type="RefSeq" id="WP_161822337.1">
    <property type="nucleotide sequence ID" value="NZ_LSRS01000004.1"/>
</dbReference>
<evidence type="ECO:0000313" key="1">
    <source>
        <dbReference type="EMBL" id="KAF1084841.1"/>
    </source>
</evidence>
<comment type="caution">
    <text evidence="1">The sequence shown here is derived from an EMBL/GenBank/DDBJ whole genome shotgun (WGS) entry which is preliminary data.</text>
</comment>
<organism evidence="1 2">
    <name type="scientific">Sporotomaculum syntrophicum</name>
    <dbReference type="NCBI Taxonomy" id="182264"/>
    <lineage>
        <taxon>Bacteria</taxon>
        <taxon>Bacillati</taxon>
        <taxon>Bacillota</taxon>
        <taxon>Clostridia</taxon>
        <taxon>Eubacteriales</taxon>
        <taxon>Desulfallaceae</taxon>
        <taxon>Sporotomaculum</taxon>
    </lineage>
</organism>